<evidence type="ECO:0000313" key="1">
    <source>
        <dbReference type="EMBL" id="VEL16870.1"/>
    </source>
</evidence>
<reference evidence="1" key="1">
    <citation type="submission" date="2018-11" db="EMBL/GenBank/DDBJ databases">
        <authorList>
            <consortium name="Pathogen Informatics"/>
        </authorList>
    </citation>
    <scope>NUCLEOTIDE SEQUENCE</scope>
</reference>
<dbReference type="EMBL" id="CAAALY010030178">
    <property type="protein sequence ID" value="VEL16870.1"/>
    <property type="molecule type" value="Genomic_DNA"/>
</dbReference>
<organism evidence="1 2">
    <name type="scientific">Protopolystoma xenopodis</name>
    <dbReference type="NCBI Taxonomy" id="117903"/>
    <lineage>
        <taxon>Eukaryota</taxon>
        <taxon>Metazoa</taxon>
        <taxon>Spiralia</taxon>
        <taxon>Lophotrochozoa</taxon>
        <taxon>Platyhelminthes</taxon>
        <taxon>Monogenea</taxon>
        <taxon>Polyopisthocotylea</taxon>
        <taxon>Polystomatidea</taxon>
        <taxon>Polystomatidae</taxon>
        <taxon>Protopolystoma</taxon>
    </lineage>
</organism>
<comment type="caution">
    <text evidence="1">The sequence shown here is derived from an EMBL/GenBank/DDBJ whole genome shotgun (WGS) entry which is preliminary data.</text>
</comment>
<proteinExistence type="predicted"/>
<protein>
    <submittedName>
        <fullName evidence="1">Uncharacterized protein</fullName>
    </submittedName>
</protein>
<name>A0A3S5FD62_9PLAT</name>
<gene>
    <name evidence="1" type="ORF">PXEA_LOCUS10310</name>
</gene>
<dbReference type="AlphaFoldDB" id="A0A3S5FD62"/>
<sequence length="260" mass="28355">MSGSFWPDGRFCTIDSTKIGFAERARIVAGAQVLGIGFDSILRLLLFLKLPPPAQTDETISQHFSFLPVSQSAASDSDDLAPKDALPPGCSSGPADGRHVLSRCRAAEFVRQSDNKPFPIQTMSGVRNGLHFDYRNWQIVLQSTMELVYGLLDSDQVSLQDADLENLPAKRLQPFILFASLAPPNGAFRHLASGPLCWYGELGWSFDAYSSSGLKFPAHWAHKASCCRLGDASRGFRNACDPFAQRPVSKTGSGGQAYRL</sequence>
<evidence type="ECO:0000313" key="2">
    <source>
        <dbReference type="Proteomes" id="UP000784294"/>
    </source>
</evidence>
<accession>A0A3S5FD62</accession>
<dbReference type="Proteomes" id="UP000784294">
    <property type="component" value="Unassembled WGS sequence"/>
</dbReference>
<keyword evidence="2" id="KW-1185">Reference proteome</keyword>